<feature type="domain" description="BPL/LPL catalytic" evidence="1">
    <location>
        <begin position="33"/>
        <end position="243"/>
    </location>
</feature>
<evidence type="ECO:0000313" key="4">
    <source>
        <dbReference type="Proteomes" id="UP000285882"/>
    </source>
</evidence>
<dbReference type="EMBL" id="AP021853">
    <property type="protein sequence ID" value="BBN98356.1"/>
    <property type="molecule type" value="Genomic_DNA"/>
</dbReference>
<dbReference type="PANTHER" id="PTHR43679:SF2">
    <property type="entry name" value="OCTANOYL-[GCVH]:PROTEIN N-OCTANOYLTRANSFERASE"/>
    <property type="match status" value="1"/>
</dbReference>
<dbReference type="EMBL" id="CP025688">
    <property type="protein sequence ID" value="QAA22065.1"/>
    <property type="molecule type" value="Genomic_DNA"/>
</dbReference>
<dbReference type="STRING" id="1449983.GCA_000647835_02542"/>
<dbReference type="GO" id="GO:0016740">
    <property type="term" value="F:transferase activity"/>
    <property type="evidence" value="ECO:0007669"/>
    <property type="project" value="UniProtKB-KW"/>
</dbReference>
<sequence>MNKQEWYFIDSGIHSPAYNMALDEYLLECGEKGRKKPVLRFYGWDPPGLSIGYFQKTAGRIDFDGAAAHGIACVRRLTGGLAVLHDDELTYSVVIPEDYPDMPHSVVGAYRVLSRGLLEGFRALALNADLAIPEDKRIGTHSPVCFEEASWYELIVEGRKAAGSAQTRQRGMILQHGSIPISVNTDQLFDCFSYANPRLKERAKRAFTGKAAALEELLGRKVTLEEVKTAFYHGFEKGLNINLRQLVLTDEEEQTVRERAKNKYETDAWNRSR</sequence>
<dbReference type="CDD" id="cd16443">
    <property type="entry name" value="LplA"/>
    <property type="match status" value="1"/>
</dbReference>
<dbReference type="Pfam" id="PF21948">
    <property type="entry name" value="LplA-B_cat"/>
    <property type="match status" value="1"/>
</dbReference>
<dbReference type="InterPro" id="IPR004143">
    <property type="entry name" value="BPL_LPL_catalytic"/>
</dbReference>
<dbReference type="RefSeq" id="WP_128166474.1">
    <property type="nucleotide sequence ID" value="NZ_AP021853.1"/>
</dbReference>
<evidence type="ECO:0000313" key="3">
    <source>
        <dbReference type="EMBL" id="QAA22065.1"/>
    </source>
</evidence>
<accession>A0A410D7L1</accession>
<dbReference type="GO" id="GO:0140096">
    <property type="term" value="F:catalytic activity, acting on a protein"/>
    <property type="evidence" value="ECO:0007669"/>
    <property type="project" value="UniProtKB-ARBA"/>
</dbReference>
<gene>
    <name evidence="2" type="primary">lipM</name>
    <name evidence="3" type="ORF">C0674_05230</name>
    <name evidence="2" type="ORF">St703_10610</name>
</gene>
<dbReference type="SUPFAM" id="SSF55681">
    <property type="entry name" value="Class II aaRS and biotin synthetases"/>
    <property type="match status" value="1"/>
</dbReference>
<reference evidence="3 4" key="1">
    <citation type="submission" date="2018-01" db="EMBL/GenBank/DDBJ databases">
        <title>Complete genome sequencing of Sporolactobacillus terrae DLG3.</title>
        <authorList>
            <person name="Nam Y.-D."/>
            <person name="Kang J."/>
            <person name="Chung W.-H."/>
        </authorList>
    </citation>
    <scope>NUCLEOTIDE SEQUENCE [LARGE SCALE GENOMIC DNA]</scope>
    <source>
        <strain evidence="3 4">DLG3</strain>
    </source>
</reference>
<dbReference type="PROSITE" id="PS51733">
    <property type="entry name" value="BPL_LPL_CATALYTIC"/>
    <property type="match status" value="1"/>
</dbReference>
<protein>
    <submittedName>
        <fullName evidence="2 3">Octanoyltransferase</fullName>
    </submittedName>
</protein>
<dbReference type="Proteomes" id="UP000285882">
    <property type="component" value="Chromosome"/>
</dbReference>
<dbReference type="PANTHER" id="PTHR43679">
    <property type="entry name" value="OCTANOYLTRANSFERASE LIPM-RELATED"/>
    <property type="match status" value="1"/>
</dbReference>
<name>A0A410D7L1_9BACL</name>
<evidence type="ECO:0000313" key="2">
    <source>
        <dbReference type="EMBL" id="BBN98356.1"/>
    </source>
</evidence>
<keyword evidence="4" id="KW-1185">Reference proteome</keyword>
<dbReference type="AlphaFoldDB" id="A0A410D7L1"/>
<dbReference type="GO" id="GO:0009249">
    <property type="term" value="P:protein lipoylation"/>
    <property type="evidence" value="ECO:0007669"/>
    <property type="project" value="UniProtKB-ARBA"/>
</dbReference>
<dbReference type="Gene3D" id="3.30.930.10">
    <property type="entry name" value="Bira Bifunctional Protein, Domain 2"/>
    <property type="match status" value="1"/>
</dbReference>
<evidence type="ECO:0000313" key="5">
    <source>
        <dbReference type="Proteomes" id="UP000326951"/>
    </source>
</evidence>
<reference evidence="2 5" key="2">
    <citation type="submission" date="2019-09" db="EMBL/GenBank/DDBJ databases">
        <title>Complete genome sequence of Sporolactobacillus terrae 70-3.</title>
        <authorList>
            <person name="Tanaka N."/>
            <person name="Shiwa Y."/>
            <person name="Fujita N."/>
            <person name="Tanasupawat S."/>
        </authorList>
    </citation>
    <scope>NUCLEOTIDE SEQUENCE [LARGE SCALE GENOMIC DNA]</scope>
    <source>
        <strain evidence="2 5">70-3</strain>
    </source>
</reference>
<keyword evidence="2" id="KW-0808">Transferase</keyword>
<dbReference type="InterPro" id="IPR050664">
    <property type="entry name" value="Octanoyltrans_LipM/LipL"/>
</dbReference>
<proteinExistence type="predicted"/>
<dbReference type="InterPro" id="IPR045864">
    <property type="entry name" value="aa-tRNA-synth_II/BPL/LPL"/>
</dbReference>
<organism evidence="2 5">
    <name type="scientific">Sporolactobacillus terrae</name>
    <dbReference type="NCBI Taxonomy" id="269673"/>
    <lineage>
        <taxon>Bacteria</taxon>
        <taxon>Bacillati</taxon>
        <taxon>Bacillota</taxon>
        <taxon>Bacilli</taxon>
        <taxon>Bacillales</taxon>
        <taxon>Sporolactobacillaceae</taxon>
        <taxon>Sporolactobacillus</taxon>
    </lineage>
</organism>
<dbReference type="Proteomes" id="UP000326951">
    <property type="component" value="Chromosome"/>
</dbReference>
<evidence type="ECO:0000259" key="1">
    <source>
        <dbReference type="PROSITE" id="PS51733"/>
    </source>
</evidence>